<dbReference type="Pfam" id="PF00248">
    <property type="entry name" value="Aldo_ket_red"/>
    <property type="match status" value="1"/>
</dbReference>
<dbReference type="PROSITE" id="PS00798">
    <property type="entry name" value="ALDOKETO_REDUCTASE_1"/>
    <property type="match status" value="1"/>
</dbReference>
<keyword evidence="2" id="KW-0521">NADP</keyword>
<dbReference type="InterPro" id="IPR036812">
    <property type="entry name" value="NAD(P)_OxRdtase_dom_sf"/>
</dbReference>
<feature type="domain" description="NADP-dependent oxidoreductase" evidence="4">
    <location>
        <begin position="17"/>
        <end position="79"/>
    </location>
</feature>
<evidence type="ECO:0000256" key="1">
    <source>
        <dbReference type="ARBA" id="ARBA00007905"/>
    </source>
</evidence>
<protein>
    <submittedName>
        <fullName evidence="5">Aldo/keto reductase</fullName>
    </submittedName>
</protein>
<dbReference type="RefSeq" id="WP_317329248.1">
    <property type="nucleotide sequence ID" value="NZ_JAWJZA010000009.1"/>
</dbReference>
<organism evidence="5 6">
    <name type="scientific">Veillonella absiana</name>
    <dbReference type="NCBI Taxonomy" id="3079305"/>
    <lineage>
        <taxon>Bacteria</taxon>
        <taxon>Bacillati</taxon>
        <taxon>Bacillota</taxon>
        <taxon>Negativicutes</taxon>
        <taxon>Veillonellales</taxon>
        <taxon>Veillonellaceae</taxon>
        <taxon>Veillonella</taxon>
    </lineage>
</organism>
<evidence type="ECO:0000256" key="3">
    <source>
        <dbReference type="ARBA" id="ARBA00023002"/>
    </source>
</evidence>
<dbReference type="EMBL" id="JAWJZB010000001">
    <property type="protein sequence ID" value="MDV5087388.1"/>
    <property type="molecule type" value="Genomic_DNA"/>
</dbReference>
<name>A0ABU3Z656_9FIRM</name>
<dbReference type="PANTHER" id="PTHR43827">
    <property type="entry name" value="2,5-DIKETO-D-GLUCONIC ACID REDUCTASE"/>
    <property type="match status" value="1"/>
</dbReference>
<evidence type="ECO:0000313" key="5">
    <source>
        <dbReference type="EMBL" id="MDV5087388.1"/>
    </source>
</evidence>
<reference evidence="5 6" key="1">
    <citation type="submission" date="2023-10" db="EMBL/GenBank/DDBJ databases">
        <title>Veillonella sp. nov., isolated from a pig farm feces dump.</title>
        <authorList>
            <person name="Chang Y.-H."/>
        </authorList>
    </citation>
    <scope>NUCLEOTIDE SEQUENCE [LARGE SCALE GENOMIC DNA]</scope>
    <source>
        <strain evidence="5 6">YH-vei2233</strain>
    </source>
</reference>
<dbReference type="Gene3D" id="3.20.20.100">
    <property type="entry name" value="NADP-dependent oxidoreductase domain"/>
    <property type="match status" value="1"/>
</dbReference>
<comment type="caution">
    <text evidence="5">The sequence shown here is derived from an EMBL/GenBank/DDBJ whole genome shotgun (WGS) entry which is preliminary data.</text>
</comment>
<keyword evidence="3" id="KW-0560">Oxidoreductase</keyword>
<proteinExistence type="inferred from homology"/>
<evidence type="ECO:0000259" key="4">
    <source>
        <dbReference type="Pfam" id="PF00248"/>
    </source>
</evidence>
<dbReference type="PANTHER" id="PTHR43827:SF3">
    <property type="entry name" value="NADP-DEPENDENT OXIDOREDUCTASE DOMAIN-CONTAINING PROTEIN"/>
    <property type="match status" value="1"/>
</dbReference>
<comment type="similarity">
    <text evidence="1">Belongs to the aldo/keto reductase family.</text>
</comment>
<dbReference type="InterPro" id="IPR023210">
    <property type="entry name" value="NADP_OxRdtase_dom"/>
</dbReference>
<dbReference type="SUPFAM" id="SSF51430">
    <property type="entry name" value="NAD(P)-linked oxidoreductase"/>
    <property type="match status" value="1"/>
</dbReference>
<dbReference type="Proteomes" id="UP001272515">
    <property type="component" value="Unassembled WGS sequence"/>
</dbReference>
<gene>
    <name evidence="5" type="ORF">RVY80_00780</name>
</gene>
<dbReference type="InterPro" id="IPR018170">
    <property type="entry name" value="Aldo/ket_reductase_CS"/>
</dbReference>
<accession>A0ABU3Z656</accession>
<keyword evidence="6" id="KW-1185">Reference proteome</keyword>
<evidence type="ECO:0000313" key="6">
    <source>
        <dbReference type="Proteomes" id="UP001272515"/>
    </source>
</evidence>
<evidence type="ECO:0000256" key="2">
    <source>
        <dbReference type="ARBA" id="ARBA00022857"/>
    </source>
</evidence>
<dbReference type="InterPro" id="IPR020471">
    <property type="entry name" value="AKR"/>
</dbReference>
<sequence length="89" mass="9855">MECITLSNGVKIPKLGFGVFQIPAEETAQAVKEALEVGYRHIDTAQAYVNETEVGEGIRQSGVDCKDIFLTTKVWISEFGYEKAKKICI</sequence>